<protein>
    <submittedName>
        <fullName evidence="11">Ribosome-associated ATPase/putative transporter RbbA</fullName>
    </submittedName>
</protein>
<dbReference type="PROSITE" id="PS50893">
    <property type="entry name" value="ABC_TRANSPORTER_2"/>
    <property type="match status" value="2"/>
</dbReference>
<dbReference type="InterPro" id="IPR003593">
    <property type="entry name" value="AAA+_ATPase"/>
</dbReference>
<evidence type="ECO:0000256" key="7">
    <source>
        <dbReference type="SAM" id="MobiDB-lite"/>
    </source>
</evidence>
<evidence type="ECO:0000259" key="10">
    <source>
        <dbReference type="PROSITE" id="PS51012"/>
    </source>
</evidence>
<feature type="transmembrane region" description="Helical" evidence="8">
    <location>
        <begin position="812"/>
        <end position="836"/>
    </location>
</feature>
<feature type="transmembrane region" description="Helical" evidence="8">
    <location>
        <begin position="843"/>
        <end position="864"/>
    </location>
</feature>
<feature type="region of interest" description="Disordered" evidence="7">
    <location>
        <begin position="517"/>
        <end position="538"/>
    </location>
</feature>
<evidence type="ECO:0000256" key="2">
    <source>
        <dbReference type="ARBA" id="ARBA00022692"/>
    </source>
</evidence>
<keyword evidence="6 8" id="KW-0472">Membrane</keyword>
<feature type="transmembrane region" description="Helical" evidence="8">
    <location>
        <begin position="907"/>
        <end position="925"/>
    </location>
</feature>
<feature type="domain" description="ABC transporter" evidence="9">
    <location>
        <begin position="273"/>
        <end position="503"/>
    </location>
</feature>
<dbReference type="Proteomes" id="UP001139646">
    <property type="component" value="Unassembled WGS sequence"/>
</dbReference>
<sequence length="930" mass="103207">MNETRQSVASIKGVTHRYNKTLALENINLTIPSGLMVGLLGPDGVGKSTLMGLISGARKLQQGQLTVLDGDMASAKNRELIGPRIAYMPQGLGKNLYSELSVEENLDFFAKLFNQSAAERKLRIEKLTKATELHAFLSRPAKKLSGGMKQKLGLCCALIHDPDLLILDEPTTGVDPLSRQQFWQLIASIRAERPTMSVLVSTAYMDEAEGFDYLIAMDLGHVLDIGTPEELKTKTNTKNLESAFVHLLPENKRANHNELIIPPYEKTQNALTIIAKHLSRRFGDFTAVNDVSFEIQVGEIFGFLGSNGCGKTTTMKMLTGLLPVSSGDAYLFGKPIDANDLETRQRVGFMSQAFSLYGELTVSQNLTLHARLFHLSPEQTISRIDKLVNRFGLLAYMDEPAASLPLGMRQRLSLAVAVIHEPEMLILDEPTSGVDPIARDLFWELLVELSRKDKVTIFVSTHFMNEALRCDRISLMHAGEVLIYGTPQHIIETKNVNTLEQAFIEYLEDAIQRKKQSKPTQQVSQSDNSVEVTSSQAEPTLIETVPTEKTTIKHNRFSFHRLLAYSYLESMQVLRDPIRLAFAFIGSAILLIVIAYGISLDVENLNYAAFDNDKTPESRQYLSNFEGSRYFVSRPSVQSNEELERRLRSNDITLAIEIPVGFGRDLKKGKTPSISAWIDGSNTIRSKTIEGYVTGVHFSYITELAKNVGLDISTLANVKLASRYRYNPTFKTVYSIGPKTPAMLLLLFPAILMAVSISREKEIGTITNFYVTPTKRLEFLLGKQLPYLVIGMLNFFILTIMVVYLLQVPLQGSFLGLMLGALCYIFAATGFGLLIATITKSQVASIFATAILCMLPTLQFSGIVQPTSTLEGSGHIIGTLWPATYYMHLSVAAFTKGLGFFDLANDIILLAIFGPVFIAIATVFLKKQER</sequence>
<organism evidence="11 12">
    <name type="scientific">Colwellia maritima</name>
    <dbReference type="NCBI Taxonomy" id="2912588"/>
    <lineage>
        <taxon>Bacteria</taxon>
        <taxon>Pseudomonadati</taxon>
        <taxon>Pseudomonadota</taxon>
        <taxon>Gammaproteobacteria</taxon>
        <taxon>Alteromonadales</taxon>
        <taxon>Colwelliaceae</taxon>
        <taxon>Colwellia</taxon>
    </lineage>
</organism>
<dbReference type="PANTHER" id="PTHR43038">
    <property type="entry name" value="ATP-BINDING CASSETTE, SUB-FAMILY H, MEMBER 1"/>
    <property type="match status" value="1"/>
</dbReference>
<feature type="compositionally biased region" description="Polar residues" evidence="7">
    <location>
        <begin position="518"/>
        <end position="538"/>
    </location>
</feature>
<feature type="transmembrane region" description="Helical" evidence="8">
    <location>
        <begin position="580"/>
        <end position="598"/>
    </location>
</feature>
<dbReference type="PROSITE" id="PS00211">
    <property type="entry name" value="ABC_TRANSPORTER_1"/>
    <property type="match status" value="1"/>
</dbReference>
<keyword evidence="12" id="KW-1185">Reference proteome</keyword>
<comment type="subcellular location">
    <subcellularLocation>
        <location evidence="1">Membrane</location>
        <topology evidence="1">Multi-pass membrane protein</topology>
    </subcellularLocation>
</comment>
<name>A0ABS9X1Z6_9GAMM</name>
<accession>A0ABS9X1Z6</accession>
<dbReference type="InterPro" id="IPR027417">
    <property type="entry name" value="P-loop_NTPase"/>
</dbReference>
<comment type="caution">
    <text evidence="11">The sequence shown here is derived from an EMBL/GenBank/DDBJ whole genome shotgun (WGS) entry which is preliminary data.</text>
</comment>
<dbReference type="PANTHER" id="PTHR43038:SF4">
    <property type="entry name" value="RIBOSOME-ASSOCIATED ATPASE"/>
    <property type="match status" value="1"/>
</dbReference>
<dbReference type="SUPFAM" id="SSF52540">
    <property type="entry name" value="P-loop containing nucleoside triphosphate hydrolases"/>
    <property type="match status" value="2"/>
</dbReference>
<evidence type="ECO:0000256" key="4">
    <source>
        <dbReference type="ARBA" id="ARBA00022840"/>
    </source>
</evidence>
<feature type="transmembrane region" description="Helical" evidence="8">
    <location>
        <begin position="785"/>
        <end position="806"/>
    </location>
</feature>
<dbReference type="CDD" id="cd03230">
    <property type="entry name" value="ABC_DR_subfamily_A"/>
    <property type="match status" value="2"/>
</dbReference>
<feature type="domain" description="ABC transporter" evidence="9">
    <location>
        <begin position="9"/>
        <end position="244"/>
    </location>
</feature>
<feature type="domain" description="ABC transmembrane type-2" evidence="10">
    <location>
        <begin position="702"/>
        <end position="928"/>
    </location>
</feature>
<dbReference type="InterPro" id="IPR013525">
    <property type="entry name" value="ABC2_TM"/>
</dbReference>
<dbReference type="RefSeq" id="WP_242286687.1">
    <property type="nucleotide sequence ID" value="NZ_JAKKSL010000002.1"/>
</dbReference>
<keyword evidence="5 8" id="KW-1133">Transmembrane helix</keyword>
<proteinExistence type="predicted"/>
<evidence type="ECO:0000256" key="6">
    <source>
        <dbReference type="ARBA" id="ARBA00023136"/>
    </source>
</evidence>
<evidence type="ECO:0000256" key="5">
    <source>
        <dbReference type="ARBA" id="ARBA00022989"/>
    </source>
</evidence>
<dbReference type="InterPro" id="IPR047651">
    <property type="entry name" value="ABC2_perm_RbbA"/>
</dbReference>
<evidence type="ECO:0000313" key="11">
    <source>
        <dbReference type="EMBL" id="MCI2284239.1"/>
    </source>
</evidence>
<evidence type="ECO:0000256" key="3">
    <source>
        <dbReference type="ARBA" id="ARBA00022741"/>
    </source>
</evidence>
<evidence type="ECO:0000256" key="8">
    <source>
        <dbReference type="SAM" id="Phobius"/>
    </source>
</evidence>
<evidence type="ECO:0000259" key="9">
    <source>
        <dbReference type="PROSITE" id="PS50893"/>
    </source>
</evidence>
<evidence type="ECO:0000256" key="1">
    <source>
        <dbReference type="ARBA" id="ARBA00004141"/>
    </source>
</evidence>
<dbReference type="Gene3D" id="3.40.1710.10">
    <property type="entry name" value="abc type-2 transporter like domain"/>
    <property type="match status" value="1"/>
</dbReference>
<dbReference type="InterPro" id="IPR017871">
    <property type="entry name" value="ABC_transporter-like_CS"/>
</dbReference>
<dbReference type="InterPro" id="IPR047817">
    <property type="entry name" value="ABC2_TM_bact-type"/>
</dbReference>
<dbReference type="PROSITE" id="PS51012">
    <property type="entry name" value="ABC_TM2"/>
    <property type="match status" value="1"/>
</dbReference>
<dbReference type="EMBL" id="JAKKSL010000002">
    <property type="protein sequence ID" value="MCI2284239.1"/>
    <property type="molecule type" value="Genomic_DNA"/>
</dbReference>
<dbReference type="NCBIfam" id="NF033858">
    <property type="entry name" value="ABC2_perm_RbbA"/>
    <property type="match status" value="1"/>
</dbReference>
<dbReference type="Gene3D" id="3.40.50.300">
    <property type="entry name" value="P-loop containing nucleotide triphosphate hydrolases"/>
    <property type="match status" value="2"/>
</dbReference>
<gene>
    <name evidence="11" type="primary">rbbA</name>
    <name evidence="11" type="ORF">L3081_13660</name>
</gene>
<dbReference type="Pfam" id="PF00005">
    <property type="entry name" value="ABC_tran"/>
    <property type="match status" value="2"/>
</dbReference>
<dbReference type="Pfam" id="PF12698">
    <property type="entry name" value="ABC2_membrane_3"/>
    <property type="match status" value="1"/>
</dbReference>
<keyword evidence="3" id="KW-0547">Nucleotide-binding</keyword>
<keyword evidence="2 8" id="KW-0812">Transmembrane</keyword>
<dbReference type="InterPro" id="IPR003439">
    <property type="entry name" value="ABC_transporter-like_ATP-bd"/>
</dbReference>
<dbReference type="SMART" id="SM00382">
    <property type="entry name" value="AAA"/>
    <property type="match status" value="2"/>
</dbReference>
<evidence type="ECO:0000313" key="12">
    <source>
        <dbReference type="Proteomes" id="UP001139646"/>
    </source>
</evidence>
<reference evidence="11" key="1">
    <citation type="submission" date="2022-01" db="EMBL/GenBank/DDBJ databases">
        <title>Colwellia maritima, isolated from seawater.</title>
        <authorList>
            <person name="Kristyanto S."/>
            <person name="Jung J."/>
            <person name="Jeon C.O."/>
        </authorList>
    </citation>
    <scope>NUCLEOTIDE SEQUENCE</scope>
    <source>
        <strain evidence="11">MSW7</strain>
    </source>
</reference>
<keyword evidence="4" id="KW-0067">ATP-binding</keyword>